<proteinExistence type="predicted"/>
<name>A0ACB9AIT9_CICIN</name>
<organism evidence="1 2">
    <name type="scientific">Cichorium intybus</name>
    <name type="common">Chicory</name>
    <dbReference type="NCBI Taxonomy" id="13427"/>
    <lineage>
        <taxon>Eukaryota</taxon>
        <taxon>Viridiplantae</taxon>
        <taxon>Streptophyta</taxon>
        <taxon>Embryophyta</taxon>
        <taxon>Tracheophyta</taxon>
        <taxon>Spermatophyta</taxon>
        <taxon>Magnoliopsida</taxon>
        <taxon>eudicotyledons</taxon>
        <taxon>Gunneridae</taxon>
        <taxon>Pentapetalae</taxon>
        <taxon>asterids</taxon>
        <taxon>campanulids</taxon>
        <taxon>Asterales</taxon>
        <taxon>Asteraceae</taxon>
        <taxon>Cichorioideae</taxon>
        <taxon>Cichorieae</taxon>
        <taxon>Cichoriinae</taxon>
        <taxon>Cichorium</taxon>
    </lineage>
</organism>
<reference evidence="2" key="1">
    <citation type="journal article" date="2022" name="Mol. Ecol. Resour.">
        <title>The genomes of chicory, endive, great burdock and yacon provide insights into Asteraceae palaeo-polyploidization history and plant inulin production.</title>
        <authorList>
            <person name="Fan W."/>
            <person name="Wang S."/>
            <person name="Wang H."/>
            <person name="Wang A."/>
            <person name="Jiang F."/>
            <person name="Liu H."/>
            <person name="Zhao H."/>
            <person name="Xu D."/>
            <person name="Zhang Y."/>
        </authorList>
    </citation>
    <scope>NUCLEOTIDE SEQUENCE [LARGE SCALE GENOMIC DNA]</scope>
    <source>
        <strain evidence="2">cv. Punajuju</strain>
    </source>
</reference>
<evidence type="ECO:0000313" key="2">
    <source>
        <dbReference type="Proteomes" id="UP001055811"/>
    </source>
</evidence>
<comment type="caution">
    <text evidence="1">The sequence shown here is derived from an EMBL/GenBank/DDBJ whole genome shotgun (WGS) entry which is preliminary data.</text>
</comment>
<accession>A0ACB9AIT9</accession>
<evidence type="ECO:0000313" key="1">
    <source>
        <dbReference type="EMBL" id="KAI3709421.1"/>
    </source>
</evidence>
<sequence>MDGGSPETPIGIVGFDEDWFPFIFDPTEILYEDEYGNDVILKDNCEGDETDGENNDETEEGEFVPKSPITTPQEEPEPVPMHVTGEKGTDELGKHVNETEKENKISEPVNLTLPLPEGELGTPMDAGEVEKSRNNLGRVDESQKEAMHCMGGTRNEDTSPPRKLAAIMTDKHVPTPLIPTVSTPFNCGSEKAAGSDPSTPIGFGDLNGLPPGCFGPFTSTPKLNLSPNFIPSMPNLSNLDSPLRIVEGTTPPTEGTNPNCIDPGETTNIPLSEADMTVEIGVAEDLRKMEIDIAERNPFIVCFAIGESIIFFPIDDHQNSNSIKSVKKRVGSSVWKPNFDVRLRL</sequence>
<protein>
    <submittedName>
        <fullName evidence="1">Uncharacterized protein</fullName>
    </submittedName>
</protein>
<keyword evidence="2" id="KW-1185">Reference proteome</keyword>
<gene>
    <name evidence="1" type="ORF">L2E82_39183</name>
</gene>
<reference evidence="1 2" key="2">
    <citation type="journal article" date="2022" name="Mol. Ecol. Resour.">
        <title>The genomes of chicory, endive, great burdock and yacon provide insights into Asteraceae paleo-polyploidization history and plant inulin production.</title>
        <authorList>
            <person name="Fan W."/>
            <person name="Wang S."/>
            <person name="Wang H."/>
            <person name="Wang A."/>
            <person name="Jiang F."/>
            <person name="Liu H."/>
            <person name="Zhao H."/>
            <person name="Xu D."/>
            <person name="Zhang Y."/>
        </authorList>
    </citation>
    <scope>NUCLEOTIDE SEQUENCE [LARGE SCALE GENOMIC DNA]</scope>
    <source>
        <strain evidence="2">cv. Punajuju</strain>
        <tissue evidence="1">Leaves</tissue>
    </source>
</reference>
<dbReference type="Proteomes" id="UP001055811">
    <property type="component" value="Linkage Group LG07"/>
</dbReference>
<dbReference type="EMBL" id="CM042015">
    <property type="protein sequence ID" value="KAI3709421.1"/>
    <property type="molecule type" value="Genomic_DNA"/>
</dbReference>